<organism evidence="2 3">
    <name type="scientific">Prunus dulcis</name>
    <name type="common">Almond</name>
    <name type="synonym">Amygdalus dulcis</name>
    <dbReference type="NCBI Taxonomy" id="3755"/>
    <lineage>
        <taxon>Eukaryota</taxon>
        <taxon>Viridiplantae</taxon>
        <taxon>Streptophyta</taxon>
        <taxon>Embryophyta</taxon>
        <taxon>Tracheophyta</taxon>
        <taxon>Spermatophyta</taxon>
        <taxon>Magnoliopsida</taxon>
        <taxon>eudicotyledons</taxon>
        <taxon>Gunneridae</taxon>
        <taxon>Pentapetalae</taxon>
        <taxon>rosids</taxon>
        <taxon>fabids</taxon>
        <taxon>Rosales</taxon>
        <taxon>Rosaceae</taxon>
        <taxon>Amygdaloideae</taxon>
        <taxon>Amygdaleae</taxon>
        <taxon>Prunus</taxon>
    </lineage>
</organism>
<sequence length="160" mass="17733">MSIAGGWRLLHSSLVVILVISVLQIWVCCDCKAGAIRVSPGHTNALSKGEAESSNTMQSKSNRSREALFHKYFGGSVRASNFNKTEQGYEDSKRRVPSCPDQLHNYVQREVEKFGFAVTSLYFVLPAIARISERQRGRGRETNARNATYYAAKMGSQAIG</sequence>
<keyword evidence="1" id="KW-0812">Transmembrane</keyword>
<keyword evidence="1" id="KW-1133">Transmembrane helix</keyword>
<gene>
    <name evidence="2" type="ORF">L3X38_006009</name>
</gene>
<dbReference type="InterPro" id="IPR040274">
    <property type="entry name" value="CLE27/CLE43"/>
</dbReference>
<accession>A0AAD5F4M5</accession>
<evidence type="ECO:0000313" key="3">
    <source>
        <dbReference type="Proteomes" id="UP001054821"/>
    </source>
</evidence>
<dbReference type="Proteomes" id="UP001054821">
    <property type="component" value="Chromosome 1"/>
</dbReference>
<protein>
    <submittedName>
        <fullName evidence="2">Uncharacterized protein</fullName>
    </submittedName>
</protein>
<keyword evidence="1" id="KW-0472">Membrane</keyword>
<dbReference type="PANTHER" id="PTHR37184">
    <property type="entry name" value="CLAVATA3/ESR (CLE)-RELATED PROTEIN 27"/>
    <property type="match status" value="1"/>
</dbReference>
<proteinExistence type="predicted"/>
<dbReference type="EMBL" id="JAJFAZ020000001">
    <property type="protein sequence ID" value="KAI5353117.1"/>
    <property type="molecule type" value="Genomic_DNA"/>
</dbReference>
<evidence type="ECO:0000256" key="1">
    <source>
        <dbReference type="SAM" id="Phobius"/>
    </source>
</evidence>
<dbReference type="AlphaFoldDB" id="A0AAD5F4M5"/>
<name>A0AAD5F4M5_PRUDU</name>
<keyword evidence="3" id="KW-1185">Reference proteome</keyword>
<evidence type="ECO:0000313" key="2">
    <source>
        <dbReference type="EMBL" id="KAI5353117.1"/>
    </source>
</evidence>
<comment type="caution">
    <text evidence="2">The sequence shown here is derived from an EMBL/GenBank/DDBJ whole genome shotgun (WGS) entry which is preliminary data.</text>
</comment>
<reference evidence="2 3" key="1">
    <citation type="journal article" date="2022" name="G3 (Bethesda)">
        <title>Whole-genome sequence and methylome profiling of the almond [Prunus dulcis (Mill.) D.A. Webb] cultivar 'Nonpareil'.</title>
        <authorList>
            <person name="D'Amico-Willman K.M."/>
            <person name="Ouma W.Z."/>
            <person name="Meulia T."/>
            <person name="Sideli G.M."/>
            <person name="Gradziel T.M."/>
            <person name="Fresnedo-Ramirez J."/>
        </authorList>
    </citation>
    <scope>NUCLEOTIDE SEQUENCE [LARGE SCALE GENOMIC DNA]</scope>
    <source>
        <strain evidence="2">Clone GOH B32 T37-40</strain>
    </source>
</reference>
<feature type="transmembrane region" description="Helical" evidence="1">
    <location>
        <begin position="7"/>
        <end position="27"/>
    </location>
</feature>
<dbReference type="PANTHER" id="PTHR37184:SF2">
    <property type="entry name" value="CLAVATA3_ESR (CLE)-RELATED PROTEIN 43"/>
    <property type="match status" value="1"/>
</dbReference>